<evidence type="ECO:0000313" key="3">
    <source>
        <dbReference type="EMBL" id="SHL27569.1"/>
    </source>
</evidence>
<dbReference type="Proteomes" id="UP000184111">
    <property type="component" value="Unassembled WGS sequence"/>
</dbReference>
<dbReference type="AlphaFoldDB" id="A0A1M6ZAZ2"/>
<dbReference type="EMBL" id="FRBI01000003">
    <property type="protein sequence ID" value="SHL27569.1"/>
    <property type="molecule type" value="Genomic_DNA"/>
</dbReference>
<accession>A0A1M6ZAZ2</accession>
<dbReference type="Pfam" id="PF23621">
    <property type="entry name" value="BP74_N"/>
    <property type="match status" value="1"/>
</dbReference>
<dbReference type="PANTHER" id="PTHR35883">
    <property type="entry name" value="CYCLIC AMP-INDUCIBLE PROTEIN BP74-RELATED"/>
    <property type="match status" value="1"/>
</dbReference>
<dbReference type="RefSeq" id="WP_235001953.1">
    <property type="nucleotide sequence ID" value="NZ_FRBI01000003.1"/>
</dbReference>
<dbReference type="PANTHER" id="PTHR35883:SF1">
    <property type="entry name" value="CALMODULIN-BINDING PROTEIN CAM-BP15-RELATED"/>
    <property type="match status" value="1"/>
</dbReference>
<gene>
    <name evidence="3" type="ORF">SAMN05216499_103273</name>
</gene>
<feature type="compositionally biased region" description="Polar residues" evidence="1">
    <location>
        <begin position="34"/>
        <end position="54"/>
    </location>
</feature>
<sequence>MQVHRRRDSRTAILTELLAFHLENDARIGEHRNGSPSSPGSSTKANGRTSSRTSCARPPIADRAPTLAGTALLALTATVPGQASAAGNTAYFTMRDITGSNFTVAITNPDTIREARDIVASGDRKIIIGRIVKSAAAYNAPWDFHYNPDTIQFADQGIEVCDATTPYVEDHLDEAGGAFLPGLYWCNWTGRLIAEVSR</sequence>
<dbReference type="InterPro" id="IPR053344">
    <property type="entry name" value="cAMP-inducible_BP74-like"/>
</dbReference>
<keyword evidence="4" id="KW-1185">Reference proteome</keyword>
<dbReference type="InterPro" id="IPR056422">
    <property type="entry name" value="BP74_N"/>
</dbReference>
<protein>
    <recommendedName>
        <fullName evidence="2">BP74 N-terminal domain-containing protein</fullName>
    </recommendedName>
</protein>
<evidence type="ECO:0000256" key="1">
    <source>
        <dbReference type="SAM" id="MobiDB-lite"/>
    </source>
</evidence>
<feature type="region of interest" description="Disordered" evidence="1">
    <location>
        <begin position="28"/>
        <end position="61"/>
    </location>
</feature>
<feature type="domain" description="BP74 N-terminal" evidence="2">
    <location>
        <begin position="89"/>
        <end position="197"/>
    </location>
</feature>
<evidence type="ECO:0000313" key="4">
    <source>
        <dbReference type="Proteomes" id="UP000184111"/>
    </source>
</evidence>
<organism evidence="3 4">
    <name type="scientific">Actinacidiphila paucisporea</name>
    <dbReference type="NCBI Taxonomy" id="310782"/>
    <lineage>
        <taxon>Bacteria</taxon>
        <taxon>Bacillati</taxon>
        <taxon>Actinomycetota</taxon>
        <taxon>Actinomycetes</taxon>
        <taxon>Kitasatosporales</taxon>
        <taxon>Streptomycetaceae</taxon>
        <taxon>Actinacidiphila</taxon>
    </lineage>
</organism>
<name>A0A1M6ZAZ2_9ACTN</name>
<dbReference type="STRING" id="310782.SAMN05216499_103273"/>
<reference evidence="3 4" key="1">
    <citation type="submission" date="2016-11" db="EMBL/GenBank/DDBJ databases">
        <authorList>
            <person name="Jaros S."/>
            <person name="Januszkiewicz K."/>
            <person name="Wedrychowicz H."/>
        </authorList>
    </citation>
    <scope>NUCLEOTIDE SEQUENCE [LARGE SCALE GENOMIC DNA]</scope>
    <source>
        <strain evidence="3 4">CGMCC 4.2025</strain>
    </source>
</reference>
<evidence type="ECO:0000259" key="2">
    <source>
        <dbReference type="Pfam" id="PF23621"/>
    </source>
</evidence>
<proteinExistence type="predicted"/>